<dbReference type="EMBL" id="JACCBB010000001">
    <property type="protein sequence ID" value="NYD23535.1"/>
    <property type="molecule type" value="Genomic_DNA"/>
</dbReference>
<feature type="transmembrane region" description="Helical" evidence="1">
    <location>
        <begin position="12"/>
        <end position="37"/>
    </location>
</feature>
<reference evidence="3 4" key="1">
    <citation type="submission" date="2020-07" db="EMBL/GenBank/DDBJ databases">
        <title>Sequencing the genomes of 1000 actinobacteria strains.</title>
        <authorList>
            <person name="Klenk H.-P."/>
        </authorList>
    </citation>
    <scope>NUCLEOTIDE SEQUENCE [LARGE SCALE GENOMIC DNA]</scope>
    <source>
        <strain evidence="3 4">DSM 7487</strain>
    </source>
</reference>
<feature type="domain" description="LysM" evidence="2">
    <location>
        <begin position="116"/>
        <end position="173"/>
    </location>
</feature>
<dbReference type="AlphaFoldDB" id="A0A7Y9DMW7"/>
<dbReference type="RefSeq" id="WP_218885085.1">
    <property type="nucleotide sequence ID" value="NZ_BAAAGN010000029.1"/>
</dbReference>
<keyword evidence="1" id="KW-1133">Transmembrane helix</keyword>
<feature type="transmembrane region" description="Helical" evidence="1">
    <location>
        <begin position="58"/>
        <end position="77"/>
    </location>
</feature>
<evidence type="ECO:0000313" key="4">
    <source>
        <dbReference type="Proteomes" id="UP000521922"/>
    </source>
</evidence>
<dbReference type="Pfam" id="PF01476">
    <property type="entry name" value="LysM"/>
    <property type="match status" value="1"/>
</dbReference>
<dbReference type="Gene3D" id="3.10.350.10">
    <property type="entry name" value="LysM domain"/>
    <property type="match status" value="1"/>
</dbReference>
<dbReference type="Proteomes" id="UP000521922">
    <property type="component" value="Unassembled WGS sequence"/>
</dbReference>
<protein>
    <submittedName>
        <fullName evidence="3">Nucleoid-associated protein YgaU</fullName>
    </submittedName>
</protein>
<dbReference type="PROSITE" id="PS51782">
    <property type="entry name" value="LYSM"/>
    <property type="match status" value="1"/>
</dbReference>
<keyword evidence="1" id="KW-0812">Transmembrane</keyword>
<keyword evidence="1" id="KW-0472">Membrane</keyword>
<sequence>MPTRSWTDPADVVVAVCAAAAALVALWLALAVVVAVVDELRARRAPRGVVRLTPGVPVVVRRLVAVVVGLLLGSAALSANAAERGAAVAVPEVGWAVSAPVEPGWAARSAPAATGGEIVVHRGDSLWSIAERRCGPGADPAQVLAEQQRLHAVNAGVIGDDPDRIVPGQVLRLS</sequence>
<comment type="caution">
    <text evidence="3">The sequence shown here is derived from an EMBL/GenBank/DDBJ whole genome shotgun (WGS) entry which is preliminary data.</text>
</comment>
<name>A0A7Y9DMW7_9ACTN</name>
<evidence type="ECO:0000259" key="2">
    <source>
        <dbReference type="PROSITE" id="PS51782"/>
    </source>
</evidence>
<accession>A0A7Y9DMW7</accession>
<gene>
    <name evidence="3" type="ORF">BJ968_003075</name>
</gene>
<dbReference type="InterPro" id="IPR018392">
    <property type="entry name" value="LysM"/>
</dbReference>
<proteinExistence type="predicted"/>
<dbReference type="CDD" id="cd00118">
    <property type="entry name" value="LysM"/>
    <property type="match status" value="1"/>
</dbReference>
<evidence type="ECO:0000313" key="3">
    <source>
        <dbReference type="EMBL" id="NYD23535.1"/>
    </source>
</evidence>
<evidence type="ECO:0000256" key="1">
    <source>
        <dbReference type="SAM" id="Phobius"/>
    </source>
</evidence>
<organism evidence="3 4">
    <name type="scientific">Kineococcus aurantiacus</name>
    <dbReference type="NCBI Taxonomy" id="37633"/>
    <lineage>
        <taxon>Bacteria</taxon>
        <taxon>Bacillati</taxon>
        <taxon>Actinomycetota</taxon>
        <taxon>Actinomycetes</taxon>
        <taxon>Kineosporiales</taxon>
        <taxon>Kineosporiaceae</taxon>
        <taxon>Kineococcus</taxon>
    </lineage>
</organism>
<keyword evidence="4" id="KW-1185">Reference proteome</keyword>
<dbReference type="InterPro" id="IPR036779">
    <property type="entry name" value="LysM_dom_sf"/>
</dbReference>